<evidence type="ECO:0000256" key="3">
    <source>
        <dbReference type="ARBA" id="ARBA00023152"/>
    </source>
</evidence>
<dbReference type="EMBL" id="JACHKZ010000003">
    <property type="protein sequence ID" value="MBB6576629.1"/>
    <property type="molecule type" value="Genomic_DNA"/>
</dbReference>
<dbReference type="CDD" id="cd05013">
    <property type="entry name" value="SIS_RpiR"/>
    <property type="match status" value="1"/>
</dbReference>
<name>A0ABR6RBW7_9BURK</name>
<keyword evidence="8" id="KW-1185">Reference proteome</keyword>
<evidence type="ECO:0000256" key="2">
    <source>
        <dbReference type="ARBA" id="ARBA00023125"/>
    </source>
</evidence>
<keyword evidence="1" id="KW-0805">Transcription regulation</keyword>
<comment type="caution">
    <text evidence="7">The sequence shown here is derived from an EMBL/GenBank/DDBJ whole genome shotgun (WGS) entry which is preliminary data.</text>
</comment>
<dbReference type="Gene3D" id="3.40.50.10490">
    <property type="entry name" value="Glucose-6-phosphate isomerase like protein, domain 1"/>
    <property type="match status" value="1"/>
</dbReference>
<dbReference type="InterPro" id="IPR000281">
    <property type="entry name" value="HTH_RpiR"/>
</dbReference>
<dbReference type="Pfam" id="PF01418">
    <property type="entry name" value="HTH_6"/>
    <property type="match status" value="1"/>
</dbReference>
<evidence type="ECO:0000259" key="6">
    <source>
        <dbReference type="PROSITE" id="PS51464"/>
    </source>
</evidence>
<dbReference type="PROSITE" id="PS51464">
    <property type="entry name" value="SIS"/>
    <property type="match status" value="1"/>
</dbReference>
<proteinExistence type="predicted"/>
<sequence>MFHERQWLPVISLNHQQSQSTMGVIDQLRDRFASLSPSLQQVARYVLDHPGDVVTQSMRTVGQHAQVPPTTLVRFAQTCGFAGWNEFKQALTGDMGLSSDSANQYGDKARSLIGRSRDKQLTAEMFAMQRSNLDTTEQHSAPRLASAARLLEKAAQVHVMGMRACFPVAFSLVYVYRLFRQSVHLLEGMGGVREMQLRAVDKGDVLVAISFAPYSQETVQAVELARARGCKVLALTDSLASPLSLAADETLLFAVNSPSFFPSVTAAQALAESLLEVLVSRAGPEAVARIEAAEGELHDSGVYVQAPRR</sequence>
<protein>
    <submittedName>
        <fullName evidence="7">DNA-binding MurR/RpiR family transcriptional regulator</fullName>
    </submittedName>
</protein>
<keyword evidence="4" id="KW-0804">Transcription</keyword>
<dbReference type="GO" id="GO:0003677">
    <property type="term" value="F:DNA binding"/>
    <property type="evidence" value="ECO:0007669"/>
    <property type="project" value="UniProtKB-KW"/>
</dbReference>
<reference evidence="7 8" key="1">
    <citation type="submission" date="2020-08" db="EMBL/GenBank/DDBJ databases">
        <title>Functional genomics of gut bacteria from endangered species of beetles.</title>
        <authorList>
            <person name="Carlos-Shanley C."/>
        </authorList>
    </citation>
    <scope>NUCLEOTIDE SEQUENCE [LARGE SCALE GENOMIC DNA]</scope>
    <source>
        <strain evidence="7 8">S00124</strain>
    </source>
</reference>
<dbReference type="Pfam" id="PF01380">
    <property type="entry name" value="SIS"/>
    <property type="match status" value="1"/>
</dbReference>
<dbReference type="Gene3D" id="1.10.10.10">
    <property type="entry name" value="Winged helix-like DNA-binding domain superfamily/Winged helix DNA-binding domain"/>
    <property type="match status" value="1"/>
</dbReference>
<organism evidence="7 8">
    <name type="scientific">Comamonas odontotermitis</name>
    <dbReference type="NCBI Taxonomy" id="379895"/>
    <lineage>
        <taxon>Bacteria</taxon>
        <taxon>Pseudomonadati</taxon>
        <taxon>Pseudomonadota</taxon>
        <taxon>Betaproteobacteria</taxon>
        <taxon>Burkholderiales</taxon>
        <taxon>Comamonadaceae</taxon>
        <taxon>Comamonas</taxon>
    </lineage>
</organism>
<dbReference type="InterPro" id="IPR047640">
    <property type="entry name" value="RpiR-like"/>
</dbReference>
<dbReference type="InterPro" id="IPR001347">
    <property type="entry name" value="SIS_dom"/>
</dbReference>
<dbReference type="PANTHER" id="PTHR30514">
    <property type="entry name" value="GLUCOKINASE"/>
    <property type="match status" value="1"/>
</dbReference>
<dbReference type="PANTHER" id="PTHR30514:SF18">
    <property type="entry name" value="RPIR-FAMILY TRANSCRIPTIONAL REGULATOR"/>
    <property type="match status" value="1"/>
</dbReference>
<evidence type="ECO:0000259" key="5">
    <source>
        <dbReference type="PROSITE" id="PS51071"/>
    </source>
</evidence>
<evidence type="ECO:0000313" key="8">
    <source>
        <dbReference type="Proteomes" id="UP000562492"/>
    </source>
</evidence>
<evidence type="ECO:0000256" key="1">
    <source>
        <dbReference type="ARBA" id="ARBA00023015"/>
    </source>
</evidence>
<keyword evidence="3" id="KW-0324">Glycolysis</keyword>
<feature type="domain" description="HTH rpiR-type" evidence="5">
    <location>
        <begin position="22"/>
        <end position="98"/>
    </location>
</feature>
<dbReference type="InterPro" id="IPR009057">
    <property type="entry name" value="Homeodomain-like_sf"/>
</dbReference>
<gene>
    <name evidence="7" type="ORF">HNP33_000677</name>
</gene>
<feature type="domain" description="SIS" evidence="6">
    <location>
        <begin position="147"/>
        <end position="284"/>
    </location>
</feature>
<keyword evidence="2 7" id="KW-0238">DNA-binding</keyword>
<dbReference type="InterPro" id="IPR035472">
    <property type="entry name" value="RpiR-like_SIS"/>
</dbReference>
<evidence type="ECO:0000256" key="4">
    <source>
        <dbReference type="ARBA" id="ARBA00023163"/>
    </source>
</evidence>
<accession>A0ABR6RBW7</accession>
<dbReference type="PROSITE" id="PS51071">
    <property type="entry name" value="HTH_RPIR"/>
    <property type="match status" value="1"/>
</dbReference>
<dbReference type="InterPro" id="IPR036388">
    <property type="entry name" value="WH-like_DNA-bd_sf"/>
</dbReference>
<dbReference type="SUPFAM" id="SSF53697">
    <property type="entry name" value="SIS domain"/>
    <property type="match status" value="1"/>
</dbReference>
<evidence type="ECO:0000313" key="7">
    <source>
        <dbReference type="EMBL" id="MBB6576629.1"/>
    </source>
</evidence>
<dbReference type="SUPFAM" id="SSF46689">
    <property type="entry name" value="Homeodomain-like"/>
    <property type="match status" value="1"/>
</dbReference>
<dbReference type="Proteomes" id="UP000562492">
    <property type="component" value="Unassembled WGS sequence"/>
</dbReference>
<dbReference type="InterPro" id="IPR046348">
    <property type="entry name" value="SIS_dom_sf"/>
</dbReference>